<dbReference type="InterPro" id="IPR004839">
    <property type="entry name" value="Aminotransferase_I/II_large"/>
</dbReference>
<dbReference type="PANTHER" id="PTHR43807">
    <property type="entry name" value="FI04487P"/>
    <property type="match status" value="1"/>
</dbReference>
<dbReference type="SUPFAM" id="SSF53383">
    <property type="entry name" value="PLP-dependent transferases"/>
    <property type="match status" value="1"/>
</dbReference>
<evidence type="ECO:0000256" key="3">
    <source>
        <dbReference type="ARBA" id="ARBA00022679"/>
    </source>
</evidence>
<dbReference type="PROSITE" id="PS00105">
    <property type="entry name" value="AA_TRANSFER_CLASS_1"/>
    <property type="match status" value="1"/>
</dbReference>
<dbReference type="GO" id="GO:0005737">
    <property type="term" value="C:cytoplasm"/>
    <property type="evidence" value="ECO:0007669"/>
    <property type="project" value="TreeGrafter"/>
</dbReference>
<proteinExistence type="predicted"/>
<dbReference type="Gene3D" id="3.40.640.10">
    <property type="entry name" value="Type I PLP-dependent aspartate aminotransferase-like (Major domain)"/>
    <property type="match status" value="1"/>
</dbReference>
<reference evidence="6" key="1">
    <citation type="journal article" date="2014" name="Front. Microbiol.">
        <title>High frequency of phylogenetically diverse reductive dehalogenase-homologous genes in deep subseafloor sedimentary metagenomes.</title>
        <authorList>
            <person name="Kawai M."/>
            <person name="Futagami T."/>
            <person name="Toyoda A."/>
            <person name="Takaki Y."/>
            <person name="Nishi S."/>
            <person name="Hori S."/>
            <person name="Arai W."/>
            <person name="Tsubouchi T."/>
            <person name="Morono Y."/>
            <person name="Uchiyama I."/>
            <person name="Ito T."/>
            <person name="Fujiyama A."/>
            <person name="Inagaki F."/>
            <person name="Takami H."/>
        </authorList>
    </citation>
    <scope>NUCLEOTIDE SEQUENCE</scope>
    <source>
        <strain evidence="6">Expedition CK06-06</strain>
    </source>
</reference>
<comment type="cofactor">
    <cofactor evidence="1">
        <name>pyridoxal 5'-phosphate</name>
        <dbReference type="ChEBI" id="CHEBI:597326"/>
    </cofactor>
</comment>
<evidence type="ECO:0000259" key="5">
    <source>
        <dbReference type="Pfam" id="PF00155"/>
    </source>
</evidence>
<keyword evidence="4" id="KW-0663">Pyridoxal phosphate</keyword>
<evidence type="ECO:0000256" key="1">
    <source>
        <dbReference type="ARBA" id="ARBA00001933"/>
    </source>
</evidence>
<sequence length="256" mass="28611">IISGARPVYVPLLEPDFEFDPDALRKAFTDNTKAVIINTPHNPSGKVFTREELRLVSELCNRYGALVVTDEIYEHILYDDARHVSPASVEGLQDRTITISGMSKTYSATGWRVGWTIAPEPILGAIRKIHDFLTVGAPAPLQEAGVVAMRLPQEYYRKLADFYKHKRDVICAELAKVGFRPFVPKGAYYVLTDFTAISDVDDTQFAIDLLEKIGVATVPGSSFYSTEAPGRSKVRFAFCKTEETLREAIERLETMT</sequence>
<gene>
    <name evidence="6" type="ORF">S01H1_49258</name>
</gene>
<organism evidence="6">
    <name type="scientific">marine sediment metagenome</name>
    <dbReference type="NCBI Taxonomy" id="412755"/>
    <lineage>
        <taxon>unclassified sequences</taxon>
        <taxon>metagenomes</taxon>
        <taxon>ecological metagenomes</taxon>
    </lineage>
</organism>
<dbReference type="PANTHER" id="PTHR43807:SF20">
    <property type="entry name" value="FI04487P"/>
    <property type="match status" value="1"/>
</dbReference>
<keyword evidence="2" id="KW-0032">Aminotransferase</keyword>
<dbReference type="Pfam" id="PF00155">
    <property type="entry name" value="Aminotran_1_2"/>
    <property type="match status" value="1"/>
</dbReference>
<feature type="non-terminal residue" evidence="6">
    <location>
        <position position="1"/>
    </location>
</feature>
<evidence type="ECO:0000256" key="4">
    <source>
        <dbReference type="ARBA" id="ARBA00022898"/>
    </source>
</evidence>
<dbReference type="AlphaFoldDB" id="X0WC60"/>
<dbReference type="GO" id="GO:0030170">
    <property type="term" value="F:pyridoxal phosphate binding"/>
    <property type="evidence" value="ECO:0007669"/>
    <property type="project" value="InterPro"/>
</dbReference>
<protein>
    <recommendedName>
        <fullName evidence="5">Aminotransferase class I/classII large domain-containing protein</fullName>
    </recommendedName>
</protein>
<name>X0WC60_9ZZZZ</name>
<dbReference type="EMBL" id="BARS01031673">
    <property type="protein sequence ID" value="GAG20802.1"/>
    <property type="molecule type" value="Genomic_DNA"/>
</dbReference>
<evidence type="ECO:0000313" key="6">
    <source>
        <dbReference type="EMBL" id="GAG20802.1"/>
    </source>
</evidence>
<dbReference type="CDD" id="cd00609">
    <property type="entry name" value="AAT_like"/>
    <property type="match status" value="1"/>
</dbReference>
<keyword evidence="3" id="KW-0808">Transferase</keyword>
<dbReference type="InterPro" id="IPR015422">
    <property type="entry name" value="PyrdxlP-dep_Trfase_small"/>
</dbReference>
<evidence type="ECO:0000256" key="2">
    <source>
        <dbReference type="ARBA" id="ARBA00022576"/>
    </source>
</evidence>
<comment type="caution">
    <text evidence="6">The sequence shown here is derived from an EMBL/GenBank/DDBJ whole genome shotgun (WGS) entry which is preliminary data.</text>
</comment>
<dbReference type="Gene3D" id="3.90.1150.10">
    <property type="entry name" value="Aspartate Aminotransferase, domain 1"/>
    <property type="match status" value="1"/>
</dbReference>
<dbReference type="InterPro" id="IPR015424">
    <property type="entry name" value="PyrdxlP-dep_Trfase"/>
</dbReference>
<feature type="domain" description="Aminotransferase class I/classII large" evidence="5">
    <location>
        <begin position="3"/>
        <end position="252"/>
    </location>
</feature>
<dbReference type="GO" id="GO:0016212">
    <property type="term" value="F:kynurenine-oxoglutarate transaminase activity"/>
    <property type="evidence" value="ECO:0007669"/>
    <property type="project" value="TreeGrafter"/>
</dbReference>
<dbReference type="InterPro" id="IPR004838">
    <property type="entry name" value="NHTrfase_class1_PyrdxlP-BS"/>
</dbReference>
<dbReference type="InterPro" id="IPR051326">
    <property type="entry name" value="Kynurenine-oxoglutarate_AT"/>
</dbReference>
<accession>X0WC60</accession>
<dbReference type="InterPro" id="IPR015421">
    <property type="entry name" value="PyrdxlP-dep_Trfase_major"/>
</dbReference>